<feature type="chain" id="PRO_5042225213" description="Leucine-rich repeat-containing N-terminal plant-type domain-containing protein" evidence="9">
    <location>
        <begin position="24"/>
        <end position="123"/>
    </location>
</feature>
<evidence type="ECO:0000256" key="1">
    <source>
        <dbReference type="ARBA" id="ARBA00004479"/>
    </source>
</evidence>
<dbReference type="InterPro" id="IPR046956">
    <property type="entry name" value="RLP23-like"/>
</dbReference>
<organism evidence="11 12">
    <name type="scientific">Nepenthes gracilis</name>
    <name type="common">Slender pitcher plant</name>
    <dbReference type="NCBI Taxonomy" id="150966"/>
    <lineage>
        <taxon>Eukaryota</taxon>
        <taxon>Viridiplantae</taxon>
        <taxon>Streptophyta</taxon>
        <taxon>Embryophyta</taxon>
        <taxon>Tracheophyta</taxon>
        <taxon>Spermatophyta</taxon>
        <taxon>Magnoliopsida</taxon>
        <taxon>eudicotyledons</taxon>
        <taxon>Gunneridae</taxon>
        <taxon>Pentapetalae</taxon>
        <taxon>Caryophyllales</taxon>
        <taxon>Nepenthaceae</taxon>
        <taxon>Nepenthes</taxon>
    </lineage>
</organism>
<dbReference type="GO" id="GO:0016020">
    <property type="term" value="C:membrane"/>
    <property type="evidence" value="ECO:0007669"/>
    <property type="project" value="UniProtKB-SubCell"/>
</dbReference>
<evidence type="ECO:0000256" key="6">
    <source>
        <dbReference type="ARBA" id="ARBA00022989"/>
    </source>
</evidence>
<proteinExistence type="predicted"/>
<evidence type="ECO:0000256" key="3">
    <source>
        <dbReference type="ARBA" id="ARBA00022692"/>
    </source>
</evidence>
<keyword evidence="5" id="KW-0677">Repeat</keyword>
<evidence type="ECO:0000256" key="8">
    <source>
        <dbReference type="ARBA" id="ARBA00023180"/>
    </source>
</evidence>
<evidence type="ECO:0000313" key="11">
    <source>
        <dbReference type="EMBL" id="GMH28641.1"/>
    </source>
</evidence>
<dbReference type="Gene3D" id="3.80.10.10">
    <property type="entry name" value="Ribonuclease Inhibitor"/>
    <property type="match status" value="1"/>
</dbReference>
<evidence type="ECO:0000256" key="4">
    <source>
        <dbReference type="ARBA" id="ARBA00022729"/>
    </source>
</evidence>
<keyword evidence="7" id="KW-0472">Membrane</keyword>
<keyword evidence="2" id="KW-0433">Leucine-rich repeat</keyword>
<feature type="signal peptide" evidence="9">
    <location>
        <begin position="1"/>
        <end position="23"/>
    </location>
</feature>
<dbReference type="InterPro" id="IPR013210">
    <property type="entry name" value="LRR_N_plant-typ"/>
</dbReference>
<dbReference type="AlphaFoldDB" id="A0AAD3TGS3"/>
<evidence type="ECO:0000313" key="12">
    <source>
        <dbReference type="Proteomes" id="UP001279734"/>
    </source>
</evidence>
<keyword evidence="3" id="KW-0812">Transmembrane</keyword>
<sequence length="123" mass="13470">MFHLLRLSLCLLCLSLHSSLTTSSPYHNSSAQLCHEYEKFAMLKLKNSLTIDDSSTILQDCASSGHVPYAKTVSWKATGSDCCQWDGVTCNPLTGHVVGLNLRCGKLLGTIPTNSTLFTLRHL</sequence>
<gene>
    <name evidence="11" type="ORF">Nepgr_030484</name>
</gene>
<comment type="caution">
    <text evidence="11">The sequence shown here is derived from an EMBL/GenBank/DDBJ whole genome shotgun (WGS) entry which is preliminary data.</text>
</comment>
<protein>
    <recommendedName>
        <fullName evidence="10">Leucine-rich repeat-containing N-terminal plant-type domain-containing protein</fullName>
    </recommendedName>
</protein>
<dbReference type="Pfam" id="PF08263">
    <property type="entry name" value="LRRNT_2"/>
    <property type="match status" value="2"/>
</dbReference>
<evidence type="ECO:0000256" key="7">
    <source>
        <dbReference type="ARBA" id="ARBA00023136"/>
    </source>
</evidence>
<evidence type="ECO:0000256" key="2">
    <source>
        <dbReference type="ARBA" id="ARBA00022614"/>
    </source>
</evidence>
<dbReference type="EMBL" id="BSYO01000035">
    <property type="protein sequence ID" value="GMH28641.1"/>
    <property type="molecule type" value="Genomic_DNA"/>
</dbReference>
<evidence type="ECO:0000256" key="5">
    <source>
        <dbReference type="ARBA" id="ARBA00022737"/>
    </source>
</evidence>
<name>A0AAD3TGS3_NEPGR</name>
<dbReference type="InterPro" id="IPR032675">
    <property type="entry name" value="LRR_dom_sf"/>
</dbReference>
<evidence type="ECO:0000256" key="9">
    <source>
        <dbReference type="SAM" id="SignalP"/>
    </source>
</evidence>
<feature type="domain" description="Leucine-rich repeat-containing N-terminal plant-type" evidence="10">
    <location>
        <begin position="36"/>
        <end position="58"/>
    </location>
</feature>
<reference evidence="11" key="1">
    <citation type="submission" date="2023-05" db="EMBL/GenBank/DDBJ databases">
        <title>Nepenthes gracilis genome sequencing.</title>
        <authorList>
            <person name="Fukushima K."/>
        </authorList>
    </citation>
    <scope>NUCLEOTIDE SEQUENCE</scope>
    <source>
        <strain evidence="11">SING2019-196</strain>
    </source>
</reference>
<keyword evidence="8" id="KW-0325">Glycoprotein</keyword>
<dbReference type="Proteomes" id="UP001279734">
    <property type="component" value="Unassembled WGS sequence"/>
</dbReference>
<keyword evidence="12" id="KW-1185">Reference proteome</keyword>
<dbReference type="PANTHER" id="PTHR48061:SF12">
    <property type="entry name" value="DISEASE RESISTANCE LIKE PROTEIN"/>
    <property type="match status" value="1"/>
</dbReference>
<evidence type="ECO:0000259" key="10">
    <source>
        <dbReference type="Pfam" id="PF08263"/>
    </source>
</evidence>
<keyword evidence="4 9" id="KW-0732">Signal</keyword>
<dbReference type="PANTHER" id="PTHR48061">
    <property type="entry name" value="LEUCINE-RICH REPEAT RECEPTOR PROTEIN KINASE EMS1-LIKE-RELATED"/>
    <property type="match status" value="1"/>
</dbReference>
<keyword evidence="6" id="KW-1133">Transmembrane helix</keyword>
<feature type="domain" description="Leucine-rich repeat-containing N-terminal plant-type" evidence="10">
    <location>
        <begin position="74"/>
        <end position="91"/>
    </location>
</feature>
<comment type="subcellular location">
    <subcellularLocation>
        <location evidence="1">Membrane</location>
        <topology evidence="1">Single-pass type I membrane protein</topology>
    </subcellularLocation>
</comment>
<accession>A0AAD3TGS3</accession>